<comment type="catalytic activity">
    <reaction evidence="1">
        <text>ATP + protein L-histidine = ADP + protein N-phospho-L-histidine.</text>
        <dbReference type="EC" id="2.7.13.3"/>
    </reaction>
</comment>
<dbReference type="Pfam" id="PF02518">
    <property type="entry name" value="HATPase_c"/>
    <property type="match status" value="1"/>
</dbReference>
<comment type="subcellular location">
    <subcellularLocation>
        <location evidence="2">Cell membrane</location>
    </subcellularLocation>
</comment>
<keyword evidence="13" id="KW-1133">Transmembrane helix</keyword>
<reference evidence="15" key="2">
    <citation type="submission" date="2020-09" db="EMBL/GenBank/DDBJ databases">
        <authorList>
            <person name="Sun Q."/>
            <person name="Kim S."/>
        </authorList>
    </citation>
    <scope>NUCLEOTIDE SEQUENCE</scope>
    <source>
        <strain evidence="15">KCTC 12870</strain>
    </source>
</reference>
<dbReference type="GO" id="GO:0005524">
    <property type="term" value="F:ATP binding"/>
    <property type="evidence" value="ECO:0007669"/>
    <property type="project" value="UniProtKB-KW"/>
</dbReference>
<dbReference type="GO" id="GO:0000155">
    <property type="term" value="F:phosphorelay sensor kinase activity"/>
    <property type="evidence" value="ECO:0007669"/>
    <property type="project" value="InterPro"/>
</dbReference>
<keyword evidence="11 13" id="KW-0472">Membrane</keyword>
<evidence type="ECO:0000256" key="4">
    <source>
        <dbReference type="ARBA" id="ARBA00022475"/>
    </source>
</evidence>
<evidence type="ECO:0000256" key="9">
    <source>
        <dbReference type="ARBA" id="ARBA00022840"/>
    </source>
</evidence>
<evidence type="ECO:0000256" key="12">
    <source>
        <dbReference type="SAM" id="MobiDB-lite"/>
    </source>
</evidence>
<dbReference type="Proteomes" id="UP000642829">
    <property type="component" value="Unassembled WGS sequence"/>
</dbReference>
<feature type="region of interest" description="Disordered" evidence="12">
    <location>
        <begin position="109"/>
        <end position="134"/>
    </location>
</feature>
<evidence type="ECO:0000256" key="5">
    <source>
        <dbReference type="ARBA" id="ARBA00022553"/>
    </source>
</evidence>
<dbReference type="GO" id="GO:0005886">
    <property type="term" value="C:plasma membrane"/>
    <property type="evidence" value="ECO:0007669"/>
    <property type="project" value="UniProtKB-SubCell"/>
</dbReference>
<dbReference type="SUPFAM" id="SSF55874">
    <property type="entry name" value="ATPase domain of HSP90 chaperone/DNA topoisomerase II/histidine kinase"/>
    <property type="match status" value="1"/>
</dbReference>
<evidence type="ECO:0000256" key="13">
    <source>
        <dbReference type="SAM" id="Phobius"/>
    </source>
</evidence>
<evidence type="ECO:0000313" key="16">
    <source>
        <dbReference type="Proteomes" id="UP000642829"/>
    </source>
</evidence>
<accession>A0A8J3DDS6</accession>
<proteinExistence type="predicted"/>
<dbReference type="FunFam" id="1.10.287.130:FF:000008">
    <property type="entry name" value="Two-component sensor histidine kinase"/>
    <property type="match status" value="1"/>
</dbReference>
<dbReference type="InterPro" id="IPR003594">
    <property type="entry name" value="HATPase_dom"/>
</dbReference>
<evidence type="ECO:0000256" key="3">
    <source>
        <dbReference type="ARBA" id="ARBA00012438"/>
    </source>
</evidence>
<evidence type="ECO:0000256" key="10">
    <source>
        <dbReference type="ARBA" id="ARBA00023012"/>
    </source>
</evidence>
<protein>
    <recommendedName>
        <fullName evidence="3">histidine kinase</fullName>
        <ecNumber evidence="3">2.7.13.3</ecNumber>
    </recommendedName>
</protein>
<dbReference type="SMART" id="SM00388">
    <property type="entry name" value="HisKA"/>
    <property type="match status" value="1"/>
</dbReference>
<dbReference type="RefSeq" id="WP_189512070.1">
    <property type="nucleotide sequence ID" value="NZ_BMXG01000004.1"/>
</dbReference>
<dbReference type="InterPro" id="IPR050736">
    <property type="entry name" value="Sensor_HK_Regulatory"/>
</dbReference>
<reference evidence="15" key="1">
    <citation type="journal article" date="2014" name="Int. J. Syst. Evol. Microbiol.">
        <title>Complete genome sequence of Corynebacterium casei LMG S-19264T (=DSM 44701T), isolated from a smear-ripened cheese.</title>
        <authorList>
            <consortium name="US DOE Joint Genome Institute (JGI-PGF)"/>
            <person name="Walter F."/>
            <person name="Albersmeier A."/>
            <person name="Kalinowski J."/>
            <person name="Ruckert C."/>
        </authorList>
    </citation>
    <scope>NUCLEOTIDE SEQUENCE</scope>
    <source>
        <strain evidence="15">KCTC 12870</strain>
    </source>
</reference>
<dbReference type="InterPro" id="IPR036097">
    <property type="entry name" value="HisK_dim/P_sf"/>
</dbReference>
<keyword evidence="8" id="KW-0418">Kinase</keyword>
<dbReference type="CDD" id="cd00082">
    <property type="entry name" value="HisKA"/>
    <property type="match status" value="1"/>
</dbReference>
<sequence length="748" mass="81465">MKFRPILLAWFLLLGATLAMGGGAWWLLDREADRVETLAAGVVANGAASVAESVDLLMEEIRTGVIDGLLAARRSPQPRSGLAEFIANNPYVQTGFYFRASDGVTSWYGPRADAPSPTALQSEDADQSYPWSLNGDDTQDVVERTKELPLVYPATLPAAPPHSAPTPKERPQTQYKGNAAPTDVIQAESSDVVQEVVEYDMPQEPVQQEYFSKSKALKRQRESVRQLNIDNRIAVMNQSIVLDDEAEQSSGSSLASQEESASQSSAFQSANADSVDFLSSLSTAGSSTSVGDDSDSQAASTSAVAVQSRGNNQFLGQISNVDSGAFVDQENLVGTEKKETQLAESEPEGFSITKAEDLAKLDELARRIKVILPQRPRTGWVRQAVKGVDQWLAWVDLPGQDNILGVWLNRDIVIAEIAKTISISQLKDVQFALVDAAGNRVAGAGGDHYSRWENTGPELTLSIGAALPGWHIEAYPALLENPFGRSFRLLGGVAVAGLSIAILLGGSLLLWQAQRDAHEAQRKTTFVANVSHELKTPLTSIRLFAEMLYDGRAGDETKQRRYLQTMLNETQRLTRLVNNVLDFSRLERGRRDFQQESVDAIQAVRDILEAQRDRLAGEGLTVDFVAPERPLKAMVDRDALEQILLNLLDNAAKYAASGQRAEVRLEQATSAWTLSVCDFGPGIPPRERQQVFEAFHRIDDRLTAERPGCGLGLSIAARLARGLGGQLTLQANQPTGCCFKLTVPTIIA</sequence>
<keyword evidence="13" id="KW-0812">Transmembrane</keyword>
<feature type="domain" description="Histidine kinase" evidence="14">
    <location>
        <begin position="529"/>
        <end position="747"/>
    </location>
</feature>
<dbReference type="SUPFAM" id="SSF47384">
    <property type="entry name" value="Homodimeric domain of signal transducing histidine kinase"/>
    <property type="match status" value="1"/>
</dbReference>
<dbReference type="InterPro" id="IPR036890">
    <property type="entry name" value="HATPase_C_sf"/>
</dbReference>
<feature type="region of interest" description="Disordered" evidence="12">
    <location>
        <begin position="246"/>
        <end position="268"/>
    </location>
</feature>
<dbReference type="EC" id="2.7.13.3" evidence="3"/>
<keyword evidence="9" id="KW-0067">ATP-binding</keyword>
<dbReference type="InterPro" id="IPR005467">
    <property type="entry name" value="His_kinase_dom"/>
</dbReference>
<dbReference type="CDD" id="cd00075">
    <property type="entry name" value="HATPase"/>
    <property type="match status" value="1"/>
</dbReference>
<dbReference type="Gene3D" id="1.10.287.130">
    <property type="match status" value="1"/>
</dbReference>
<evidence type="ECO:0000256" key="1">
    <source>
        <dbReference type="ARBA" id="ARBA00000085"/>
    </source>
</evidence>
<evidence type="ECO:0000259" key="14">
    <source>
        <dbReference type="PROSITE" id="PS50109"/>
    </source>
</evidence>
<dbReference type="AlphaFoldDB" id="A0A8J3DDS6"/>
<evidence type="ECO:0000256" key="2">
    <source>
        <dbReference type="ARBA" id="ARBA00004236"/>
    </source>
</evidence>
<dbReference type="EMBL" id="BMXG01000004">
    <property type="protein sequence ID" value="GHB94660.1"/>
    <property type="molecule type" value="Genomic_DNA"/>
</dbReference>
<keyword evidence="7" id="KW-0547">Nucleotide-binding</keyword>
<keyword evidence="4" id="KW-1003">Cell membrane</keyword>
<feature type="transmembrane region" description="Helical" evidence="13">
    <location>
        <begin position="489"/>
        <end position="511"/>
    </location>
</feature>
<keyword evidence="5" id="KW-0597">Phosphoprotein</keyword>
<dbReference type="SMART" id="SM00387">
    <property type="entry name" value="HATPase_c"/>
    <property type="match status" value="1"/>
</dbReference>
<evidence type="ECO:0000256" key="8">
    <source>
        <dbReference type="ARBA" id="ARBA00022777"/>
    </source>
</evidence>
<organism evidence="15 16">
    <name type="scientific">Cerasicoccus arenae</name>
    <dbReference type="NCBI Taxonomy" id="424488"/>
    <lineage>
        <taxon>Bacteria</taxon>
        <taxon>Pseudomonadati</taxon>
        <taxon>Verrucomicrobiota</taxon>
        <taxon>Opitutia</taxon>
        <taxon>Puniceicoccales</taxon>
        <taxon>Cerasicoccaceae</taxon>
        <taxon>Cerasicoccus</taxon>
    </lineage>
</organism>
<keyword evidence="10" id="KW-0902">Two-component regulatory system</keyword>
<name>A0A8J3DDS6_9BACT</name>
<dbReference type="InterPro" id="IPR004358">
    <property type="entry name" value="Sig_transdc_His_kin-like_C"/>
</dbReference>
<dbReference type="Gene3D" id="3.30.565.10">
    <property type="entry name" value="Histidine kinase-like ATPase, C-terminal domain"/>
    <property type="match status" value="1"/>
</dbReference>
<dbReference type="PANTHER" id="PTHR43711:SF1">
    <property type="entry name" value="HISTIDINE KINASE 1"/>
    <property type="match status" value="1"/>
</dbReference>
<evidence type="ECO:0000313" key="15">
    <source>
        <dbReference type="EMBL" id="GHB94660.1"/>
    </source>
</evidence>
<dbReference type="PRINTS" id="PR00344">
    <property type="entry name" value="BCTRLSENSOR"/>
</dbReference>
<gene>
    <name evidence="15" type="ORF">GCM10007047_07720</name>
</gene>
<dbReference type="PROSITE" id="PS50109">
    <property type="entry name" value="HIS_KIN"/>
    <property type="match status" value="1"/>
</dbReference>
<dbReference type="InterPro" id="IPR003661">
    <property type="entry name" value="HisK_dim/P_dom"/>
</dbReference>
<comment type="caution">
    <text evidence="15">The sequence shown here is derived from an EMBL/GenBank/DDBJ whole genome shotgun (WGS) entry which is preliminary data.</text>
</comment>
<evidence type="ECO:0000256" key="6">
    <source>
        <dbReference type="ARBA" id="ARBA00022679"/>
    </source>
</evidence>
<feature type="region of interest" description="Disordered" evidence="12">
    <location>
        <begin position="154"/>
        <end position="176"/>
    </location>
</feature>
<evidence type="ECO:0000256" key="7">
    <source>
        <dbReference type="ARBA" id="ARBA00022741"/>
    </source>
</evidence>
<keyword evidence="16" id="KW-1185">Reference proteome</keyword>
<feature type="compositionally biased region" description="Low complexity" evidence="12">
    <location>
        <begin position="248"/>
        <end position="268"/>
    </location>
</feature>
<dbReference type="Pfam" id="PF00512">
    <property type="entry name" value="HisKA"/>
    <property type="match status" value="1"/>
</dbReference>
<dbReference type="PANTHER" id="PTHR43711">
    <property type="entry name" value="TWO-COMPONENT HISTIDINE KINASE"/>
    <property type="match status" value="1"/>
</dbReference>
<keyword evidence="6" id="KW-0808">Transferase</keyword>
<evidence type="ECO:0000256" key="11">
    <source>
        <dbReference type="ARBA" id="ARBA00023136"/>
    </source>
</evidence>